<gene>
    <name evidence="1" type="ORF">WMY93_014503</name>
</gene>
<proteinExistence type="predicted"/>
<name>A0AAW0NVJ1_9GOBI</name>
<dbReference type="AlphaFoldDB" id="A0AAW0NVJ1"/>
<sequence>MRTKLQVIGMPLPPTDKRVVRERVETKQKKMKAYTDLQRHAKSSNFRPGDKVRYSVLYAVFHPMIPQDFFYTDPTMMSRIPNHINEMRDFECFQLNTPPPIMSARVAPPIRPDPFRTGHHLSRRLGCSSWEMGPKPLSVNHMWLVIELTQEEDQTITNLLKLHHGGDSFGEKKHVQDRFSFAPDSRQFSHSRAAGKHWSEAELEVANTLLTHFGATSDDCEVKRLSDDRGLSMSEEEALCGLLNLGLVQI</sequence>
<accession>A0AAW0NVJ1</accession>
<keyword evidence="2" id="KW-1185">Reference proteome</keyword>
<comment type="caution">
    <text evidence="1">The sequence shown here is derived from an EMBL/GenBank/DDBJ whole genome shotgun (WGS) entry which is preliminary data.</text>
</comment>
<reference evidence="2" key="1">
    <citation type="submission" date="2024-04" db="EMBL/GenBank/DDBJ databases">
        <title>Salinicola lusitanus LLJ914,a marine bacterium isolated from the Okinawa Trough.</title>
        <authorList>
            <person name="Li J."/>
        </authorList>
    </citation>
    <scope>NUCLEOTIDE SEQUENCE [LARGE SCALE GENOMIC DNA]</scope>
</reference>
<dbReference type="Proteomes" id="UP001460270">
    <property type="component" value="Unassembled WGS sequence"/>
</dbReference>
<dbReference type="EMBL" id="JBBPFD010000010">
    <property type="protein sequence ID" value="KAK7909819.1"/>
    <property type="molecule type" value="Genomic_DNA"/>
</dbReference>
<evidence type="ECO:0000313" key="1">
    <source>
        <dbReference type="EMBL" id="KAK7909819.1"/>
    </source>
</evidence>
<protein>
    <submittedName>
        <fullName evidence="1">Uncharacterized protein</fullName>
    </submittedName>
</protein>
<evidence type="ECO:0000313" key="2">
    <source>
        <dbReference type="Proteomes" id="UP001460270"/>
    </source>
</evidence>
<organism evidence="1 2">
    <name type="scientific">Mugilogobius chulae</name>
    <name type="common">yellowstripe goby</name>
    <dbReference type="NCBI Taxonomy" id="88201"/>
    <lineage>
        <taxon>Eukaryota</taxon>
        <taxon>Metazoa</taxon>
        <taxon>Chordata</taxon>
        <taxon>Craniata</taxon>
        <taxon>Vertebrata</taxon>
        <taxon>Euteleostomi</taxon>
        <taxon>Actinopterygii</taxon>
        <taxon>Neopterygii</taxon>
        <taxon>Teleostei</taxon>
        <taxon>Neoteleostei</taxon>
        <taxon>Acanthomorphata</taxon>
        <taxon>Gobiaria</taxon>
        <taxon>Gobiiformes</taxon>
        <taxon>Gobioidei</taxon>
        <taxon>Gobiidae</taxon>
        <taxon>Gobionellinae</taxon>
        <taxon>Mugilogobius</taxon>
    </lineage>
</organism>